<evidence type="ECO:0000256" key="10">
    <source>
        <dbReference type="ARBA" id="ARBA00052207"/>
    </source>
</evidence>
<dbReference type="EC" id="2.3.1.256" evidence="13"/>
<evidence type="ECO:0000313" key="20">
    <source>
        <dbReference type="EMBL" id="CAF3572772.1"/>
    </source>
</evidence>
<evidence type="ECO:0000256" key="15">
    <source>
        <dbReference type="ARBA" id="ARBA00078622"/>
    </source>
</evidence>
<reference evidence="18" key="1">
    <citation type="submission" date="2021-02" db="EMBL/GenBank/DDBJ databases">
        <authorList>
            <person name="Nowell W R."/>
        </authorList>
    </citation>
    <scope>NUCLEOTIDE SEQUENCE</scope>
</reference>
<dbReference type="OrthoDB" id="249099at2759"/>
<dbReference type="EMBL" id="CAJOBA010041999">
    <property type="protein sequence ID" value="CAF4124780.1"/>
    <property type="molecule type" value="Genomic_DNA"/>
</dbReference>
<dbReference type="GO" id="GO:0005634">
    <property type="term" value="C:nucleus"/>
    <property type="evidence" value="ECO:0007669"/>
    <property type="project" value="UniProtKB-SubCell"/>
</dbReference>
<evidence type="ECO:0000256" key="11">
    <source>
        <dbReference type="ARBA" id="ARBA00052362"/>
    </source>
</evidence>
<sequence>MSSSSSLSVNGTENKENQQFDPHSMTNGFTEANCSCCDHHENSLHSHSISQSPQNENNIEEEQELISRLQHFTLDTINENCDQDIYFHSYKSEEQMLSIMKLISGVLSEPYSIYTYRYFIHNWPELCFLCSKKSENSNNPSSTQDDNENELIGSIVCKLDLHKKILRRGYIAMLAVNNEYRRKKIASKLVCMAIQTMMERGCDEIVLEAEVTNQAALNLYENLGFLREKRLYRYYLNGVDAYRLKLWLK</sequence>
<dbReference type="Proteomes" id="UP000677228">
    <property type="component" value="Unassembled WGS sequence"/>
</dbReference>
<keyword evidence="4" id="KW-0808">Transferase</keyword>
<evidence type="ECO:0000256" key="13">
    <source>
        <dbReference type="ARBA" id="ARBA00066994"/>
    </source>
</evidence>
<gene>
    <name evidence="18" type="ORF">GPM918_LOCUS2880</name>
    <name evidence="19" type="ORF">OVA965_LOCUS29208</name>
    <name evidence="20" type="ORF">SRO942_LOCUS2880</name>
    <name evidence="21" type="ORF">TMI583_LOCUS29973</name>
</gene>
<dbReference type="PANTHER" id="PTHR45896">
    <property type="entry name" value="N-ALPHA-ACETYLTRANSFERASE 30"/>
    <property type="match status" value="1"/>
</dbReference>
<comment type="catalytic activity">
    <reaction evidence="8">
        <text>N-terminal L-methionyl-L-isoleucyl-[protein] + acetyl-CoA = N-terminal N(alpha)-acetyl-L-methionyl-L-isoleucyl-[protein] + CoA + H(+)</text>
        <dbReference type="Rhea" id="RHEA:50524"/>
        <dbReference type="Rhea" id="RHEA-COMP:12713"/>
        <dbReference type="Rhea" id="RHEA-COMP:12714"/>
        <dbReference type="ChEBI" id="CHEBI:15378"/>
        <dbReference type="ChEBI" id="CHEBI:57287"/>
        <dbReference type="ChEBI" id="CHEBI:57288"/>
        <dbReference type="ChEBI" id="CHEBI:133379"/>
        <dbReference type="ChEBI" id="CHEBI:133380"/>
        <dbReference type="EC" id="2.3.1.256"/>
    </reaction>
</comment>
<dbReference type="EMBL" id="CAJOBC010000333">
    <property type="protein sequence ID" value="CAF3572772.1"/>
    <property type="molecule type" value="Genomic_DNA"/>
</dbReference>
<evidence type="ECO:0000313" key="18">
    <source>
        <dbReference type="EMBL" id="CAF0788706.1"/>
    </source>
</evidence>
<dbReference type="EMBL" id="CAJNOQ010000333">
    <property type="protein sequence ID" value="CAF0788706.1"/>
    <property type="molecule type" value="Genomic_DNA"/>
</dbReference>
<dbReference type="Gene3D" id="3.40.630.30">
    <property type="match status" value="1"/>
</dbReference>
<dbReference type="Proteomes" id="UP000681722">
    <property type="component" value="Unassembled WGS sequence"/>
</dbReference>
<evidence type="ECO:0000256" key="2">
    <source>
        <dbReference type="ARBA" id="ARBA00004496"/>
    </source>
</evidence>
<evidence type="ECO:0000259" key="17">
    <source>
        <dbReference type="PROSITE" id="PS51186"/>
    </source>
</evidence>
<keyword evidence="6" id="KW-0012">Acyltransferase</keyword>
<keyword evidence="3" id="KW-0963">Cytoplasm</keyword>
<dbReference type="FunFam" id="3.40.630.30:FF:000010">
    <property type="entry name" value="Putative N-alpha-acetyltransferase 30"/>
    <property type="match status" value="1"/>
</dbReference>
<comment type="catalytic activity">
    <reaction evidence="11">
        <text>N-terminal L-methionyl-L-phenylalanyl-[protein] + acetyl-CoA = N-terminal N(alpha)-acetyl-L-methionyl-L-phenylalanyl-[protein] + CoA + H(+)</text>
        <dbReference type="Rhea" id="RHEA:50528"/>
        <dbReference type="Rhea" id="RHEA-COMP:12715"/>
        <dbReference type="Rhea" id="RHEA-COMP:12716"/>
        <dbReference type="ChEBI" id="CHEBI:15378"/>
        <dbReference type="ChEBI" id="CHEBI:57287"/>
        <dbReference type="ChEBI" id="CHEBI:57288"/>
        <dbReference type="ChEBI" id="CHEBI:133382"/>
        <dbReference type="ChEBI" id="CHEBI:133383"/>
        <dbReference type="EC" id="2.3.1.256"/>
    </reaction>
</comment>
<evidence type="ECO:0000256" key="7">
    <source>
        <dbReference type="ARBA" id="ARBA00024025"/>
    </source>
</evidence>
<dbReference type="EMBL" id="CAJNOK010020407">
    <property type="protein sequence ID" value="CAF1315907.1"/>
    <property type="molecule type" value="Genomic_DNA"/>
</dbReference>
<comment type="catalytic activity">
    <reaction evidence="9">
        <text>N-terminal L-methionyl-L-leucyl-[protein] + acetyl-CoA = N-terminal N(alpha)-acetyl-L-methionyl-L-leucyl-[protein] + CoA + H(+)</text>
        <dbReference type="Rhea" id="RHEA:50520"/>
        <dbReference type="Rhea" id="RHEA-COMP:12711"/>
        <dbReference type="Rhea" id="RHEA-COMP:12712"/>
        <dbReference type="ChEBI" id="CHEBI:15378"/>
        <dbReference type="ChEBI" id="CHEBI:57287"/>
        <dbReference type="ChEBI" id="CHEBI:57288"/>
        <dbReference type="ChEBI" id="CHEBI:133377"/>
        <dbReference type="ChEBI" id="CHEBI:133378"/>
        <dbReference type="EC" id="2.3.1.256"/>
    </reaction>
</comment>
<dbReference type="InterPro" id="IPR016181">
    <property type="entry name" value="Acyl_CoA_acyltransferase"/>
</dbReference>
<evidence type="ECO:0000256" key="1">
    <source>
        <dbReference type="ARBA" id="ARBA00004123"/>
    </source>
</evidence>
<name>A0A813S161_9BILA</name>
<comment type="similarity">
    <text evidence="7">Belongs to the acetyltransferase family. MAK3 subfamily.</text>
</comment>
<organism evidence="18 22">
    <name type="scientific">Didymodactylos carnosus</name>
    <dbReference type="NCBI Taxonomy" id="1234261"/>
    <lineage>
        <taxon>Eukaryota</taxon>
        <taxon>Metazoa</taxon>
        <taxon>Spiralia</taxon>
        <taxon>Gnathifera</taxon>
        <taxon>Rotifera</taxon>
        <taxon>Eurotatoria</taxon>
        <taxon>Bdelloidea</taxon>
        <taxon>Philodinida</taxon>
        <taxon>Philodinidae</taxon>
        <taxon>Didymodactylos</taxon>
    </lineage>
</organism>
<proteinExistence type="inferred from homology"/>
<dbReference type="CDD" id="cd04301">
    <property type="entry name" value="NAT_SF"/>
    <property type="match status" value="1"/>
</dbReference>
<evidence type="ECO:0000256" key="4">
    <source>
        <dbReference type="ARBA" id="ARBA00022679"/>
    </source>
</evidence>
<feature type="compositionally biased region" description="Polar residues" evidence="16">
    <location>
        <begin position="1"/>
        <end position="12"/>
    </location>
</feature>
<dbReference type="GO" id="GO:0120518">
    <property type="term" value="F:protein N-terminal-methionine acetyltransferase activity"/>
    <property type="evidence" value="ECO:0007669"/>
    <property type="project" value="UniProtKB-EC"/>
</dbReference>
<dbReference type="Proteomes" id="UP000663829">
    <property type="component" value="Unassembled WGS sequence"/>
</dbReference>
<accession>A0A813S161</accession>
<evidence type="ECO:0000256" key="6">
    <source>
        <dbReference type="ARBA" id="ARBA00023315"/>
    </source>
</evidence>
<keyword evidence="5" id="KW-0539">Nucleus</keyword>
<protein>
    <recommendedName>
        <fullName evidence="13">N-terminal methionine N(alpha)-acetyltransferase NatC</fullName>
        <ecNumber evidence="13">2.3.1.256</ecNumber>
    </recommendedName>
    <alternativeName>
        <fullName evidence="14">N-acetyltransferase MAK3 homolog</fullName>
    </alternativeName>
    <alternativeName>
        <fullName evidence="15">NatC catalytic subunit</fullName>
    </alternativeName>
</protein>
<comment type="subcellular location">
    <subcellularLocation>
        <location evidence="2">Cytoplasm</location>
    </subcellularLocation>
    <subcellularLocation>
        <location evidence="1">Nucleus</location>
    </subcellularLocation>
</comment>
<evidence type="ECO:0000256" key="9">
    <source>
        <dbReference type="ARBA" id="ARBA00051225"/>
    </source>
</evidence>
<dbReference type="InterPro" id="IPR000182">
    <property type="entry name" value="GNAT_dom"/>
</dbReference>
<feature type="region of interest" description="Disordered" evidence="16">
    <location>
        <begin position="1"/>
        <end position="24"/>
    </location>
</feature>
<evidence type="ECO:0000256" key="8">
    <source>
        <dbReference type="ARBA" id="ARBA00050754"/>
    </source>
</evidence>
<dbReference type="PANTHER" id="PTHR45896:SF1">
    <property type="entry name" value="N-ALPHA-ACETYLTRANSFERASE 30"/>
    <property type="match status" value="1"/>
</dbReference>
<keyword evidence="22" id="KW-1185">Reference proteome</keyword>
<feature type="domain" description="N-acetyltransferase" evidence="17">
    <location>
        <begin position="85"/>
        <end position="249"/>
    </location>
</feature>
<comment type="catalytic activity">
    <reaction evidence="12">
        <text>N-terminal L-methionyl-L-tryptophyl-[protein] + acetyl-CoA = N-terminal N(alpha)-acetyl-L-methionyl-L-tryptophyl-[protein] + CoA + H(+)</text>
        <dbReference type="Rhea" id="RHEA:50560"/>
        <dbReference type="Rhea" id="RHEA-COMP:12724"/>
        <dbReference type="Rhea" id="RHEA-COMP:12725"/>
        <dbReference type="ChEBI" id="CHEBI:15378"/>
        <dbReference type="ChEBI" id="CHEBI:57287"/>
        <dbReference type="ChEBI" id="CHEBI:57288"/>
        <dbReference type="ChEBI" id="CHEBI:133386"/>
        <dbReference type="ChEBI" id="CHEBI:133387"/>
        <dbReference type="EC" id="2.3.1.256"/>
    </reaction>
</comment>
<comment type="caution">
    <text evidence="18">The sequence shown here is derived from an EMBL/GenBank/DDBJ whole genome shotgun (WGS) entry which is preliminary data.</text>
</comment>
<comment type="catalytic activity">
    <reaction evidence="10">
        <text>N-terminal L-methionyl-L-tyrosyl-[protein] + acetyl-CoA = N-terminal N(alpha)-acetyl-L-methionyl-L-tyrosyl-[protein] + CoA + H(+)</text>
        <dbReference type="Rhea" id="RHEA:50532"/>
        <dbReference type="Rhea" id="RHEA-COMP:12717"/>
        <dbReference type="Rhea" id="RHEA-COMP:12718"/>
        <dbReference type="ChEBI" id="CHEBI:15378"/>
        <dbReference type="ChEBI" id="CHEBI:57287"/>
        <dbReference type="ChEBI" id="CHEBI:57288"/>
        <dbReference type="ChEBI" id="CHEBI:133384"/>
        <dbReference type="ChEBI" id="CHEBI:133385"/>
        <dbReference type="EC" id="2.3.1.256"/>
    </reaction>
</comment>
<evidence type="ECO:0000313" key="21">
    <source>
        <dbReference type="EMBL" id="CAF4124780.1"/>
    </source>
</evidence>
<dbReference type="AlphaFoldDB" id="A0A813S161"/>
<evidence type="ECO:0000313" key="22">
    <source>
        <dbReference type="Proteomes" id="UP000663829"/>
    </source>
</evidence>
<evidence type="ECO:0000256" key="12">
    <source>
        <dbReference type="ARBA" id="ARBA00052477"/>
    </source>
</evidence>
<evidence type="ECO:0000256" key="3">
    <source>
        <dbReference type="ARBA" id="ARBA00022490"/>
    </source>
</evidence>
<dbReference type="InterPro" id="IPR044542">
    <property type="entry name" value="NAA30-like"/>
</dbReference>
<dbReference type="GO" id="GO:0031417">
    <property type="term" value="C:NatC complex"/>
    <property type="evidence" value="ECO:0007669"/>
    <property type="project" value="TreeGrafter"/>
</dbReference>
<dbReference type="Proteomes" id="UP000682733">
    <property type="component" value="Unassembled WGS sequence"/>
</dbReference>
<evidence type="ECO:0000313" key="19">
    <source>
        <dbReference type="EMBL" id="CAF1315907.1"/>
    </source>
</evidence>
<dbReference type="Pfam" id="PF00583">
    <property type="entry name" value="Acetyltransf_1"/>
    <property type="match status" value="1"/>
</dbReference>
<dbReference type="PROSITE" id="PS51186">
    <property type="entry name" value="GNAT"/>
    <property type="match status" value="1"/>
</dbReference>
<evidence type="ECO:0000256" key="14">
    <source>
        <dbReference type="ARBA" id="ARBA00076746"/>
    </source>
</evidence>
<dbReference type="SUPFAM" id="SSF55729">
    <property type="entry name" value="Acyl-CoA N-acyltransferases (Nat)"/>
    <property type="match status" value="1"/>
</dbReference>
<evidence type="ECO:0000256" key="5">
    <source>
        <dbReference type="ARBA" id="ARBA00023242"/>
    </source>
</evidence>
<evidence type="ECO:0000256" key="16">
    <source>
        <dbReference type="SAM" id="MobiDB-lite"/>
    </source>
</evidence>